<feature type="transmembrane region" description="Helical" evidence="5">
    <location>
        <begin position="950"/>
        <end position="968"/>
    </location>
</feature>
<proteinExistence type="predicted"/>
<evidence type="ECO:0000256" key="4">
    <source>
        <dbReference type="SAM" id="MobiDB-lite"/>
    </source>
</evidence>
<dbReference type="GO" id="GO:0005634">
    <property type="term" value="C:nucleus"/>
    <property type="evidence" value="ECO:0007669"/>
    <property type="project" value="InterPro"/>
</dbReference>
<keyword evidence="5" id="KW-0812">Transmembrane</keyword>
<evidence type="ECO:0000256" key="3">
    <source>
        <dbReference type="ARBA" id="ARBA00022833"/>
    </source>
</evidence>
<feature type="transmembrane region" description="Helical" evidence="5">
    <location>
        <begin position="1032"/>
        <end position="1049"/>
    </location>
</feature>
<evidence type="ECO:0000313" key="7">
    <source>
        <dbReference type="EMBL" id="JAT72465.1"/>
    </source>
</evidence>
<protein>
    <recommendedName>
        <fullName evidence="6">SBP-type domain-containing protein</fullName>
    </recommendedName>
</protein>
<evidence type="ECO:0000256" key="5">
    <source>
        <dbReference type="SAM" id="Phobius"/>
    </source>
</evidence>
<dbReference type="GO" id="GO:0003677">
    <property type="term" value="F:DNA binding"/>
    <property type="evidence" value="ECO:0007669"/>
    <property type="project" value="InterPro"/>
</dbReference>
<keyword evidence="5" id="KW-1133">Transmembrane helix</keyword>
<feature type="domain" description="SBP-type" evidence="6">
    <location>
        <begin position="73"/>
        <end position="150"/>
    </location>
</feature>
<keyword evidence="5" id="KW-0472">Membrane</keyword>
<feature type="compositionally biased region" description="Pro residues" evidence="4">
    <location>
        <begin position="434"/>
        <end position="448"/>
    </location>
</feature>
<dbReference type="Pfam" id="PF03110">
    <property type="entry name" value="SBP"/>
    <property type="match status" value="1"/>
</dbReference>
<keyword evidence="1" id="KW-0479">Metal-binding</keyword>
<dbReference type="GO" id="GO:0008270">
    <property type="term" value="F:zinc ion binding"/>
    <property type="evidence" value="ECO:0007669"/>
    <property type="project" value="UniProtKB-KW"/>
</dbReference>
<sequence length="1096" mass="114986">MGSVMALVGADAALPPLCPAHPADMNPAEESDGRAGPPTGLVWDPYNAQVVPAAAVLATSSQNVTVPFTTDTNPRCQVAGCTSSLGSMARYDVRYKVCSTHRRAEAVTHEGALQRFCQQHGVFHPLEAFEGTQRSCREGLARHNSKRRESRKGRAVSSHGGSRRQGRRRRSSATRPSSEESEELLSSGTDLPRRESLRQQQRRARQETSDSGAYLAGRQSSGLSPVEGGAGEPASFCSDELLDQGLPWDELEAPPGLPLPALELGDASAGPALAGQVAPSLGLVGPFHQAAGWSRFEDPRPAHPLRSVSGDPSSLPSVSSWGSEHPSAPSSSQGQNPRSPLISAAAVEAAMPASAFEPAAGITRPAAPPPALAGLDELRAGTASPSSPLSSLGLVPLEGGPVLAGQPVPTLGGDTLLAPLLQSLPMLTPAGSSPLPPTLPPLPPPPGQPVAAPLLPSQTAPVPTSGAAPPPLRLAQSAPTALLTRASFKLYETGPEELPRDIRSSLEHMIPAHVLEGFVRMGCVHVTLDCLVDCGATGSPPSGQSLLRGLADLAARPGWAAVPAMHVQVGGLLARAGRGVPDPVVRDLAGEGAPRVEAARRALPLPASRAVELRLTLHACDLRRDRLLLRSQGVYLEHKLLSVTHDGGGGAWHLVVEARLPSPIKAACIRCEVLAGDTLSEPLYLLVSADEGLVKSLHEVSRANPSPTALDGLLFALGLAGGRLRSREERRAAGAAARRLALPALVAWNLHAALPLALRGACADCPPSELLAAVDDDLARAHPPATAMALALGSGPAAAIRLAKALSEAGCTVRLSHPLTLERVAACCGPHDAAQLLQLAADGPEARRRLSKEHPELGAAVDVDCHAPRSSLEEEVCSASSTGRLERDPSLEVEDARLDACLAFVEPALEARFGTWFAERQGGTDTLLLGLSMLSWVLGLLHSRHSTQGTAVLLGLSLVHAAVLVIMVRRHAVYAVWRDSLCVFCHLAHKVALVVCILEGRRAAGPEGHTFAALSLTALTALPFGLRARFRVHMWLLLAHFVLLLWYQPRVLQGNLWGTVLASRLLLAVGASLVLLLTARVELKARQQFCSILGCK</sequence>
<keyword evidence="2" id="KW-0863">Zinc-finger</keyword>
<organism evidence="7">
    <name type="scientific">Auxenochlorella protothecoides</name>
    <name type="common">Green microalga</name>
    <name type="synonym">Chlorella protothecoides</name>
    <dbReference type="NCBI Taxonomy" id="3075"/>
    <lineage>
        <taxon>Eukaryota</taxon>
        <taxon>Viridiplantae</taxon>
        <taxon>Chlorophyta</taxon>
        <taxon>core chlorophytes</taxon>
        <taxon>Trebouxiophyceae</taxon>
        <taxon>Chlorellales</taxon>
        <taxon>Chlorellaceae</taxon>
        <taxon>Auxenochlorella</taxon>
    </lineage>
</organism>
<feature type="transmembrane region" description="Helical" evidence="5">
    <location>
        <begin position="1061"/>
        <end position="1079"/>
    </location>
</feature>
<keyword evidence="3" id="KW-0862">Zinc</keyword>
<dbReference type="InterPro" id="IPR004333">
    <property type="entry name" value="SBP_dom"/>
</dbReference>
<dbReference type="SUPFAM" id="SSF103612">
    <property type="entry name" value="SBT domain"/>
    <property type="match status" value="1"/>
</dbReference>
<feature type="compositionally biased region" description="Low complexity" evidence="4">
    <location>
        <begin position="307"/>
        <end position="323"/>
    </location>
</feature>
<dbReference type="Gene3D" id="4.10.1100.10">
    <property type="entry name" value="Transcription factor, SBP-box domain"/>
    <property type="match status" value="1"/>
</dbReference>
<dbReference type="AlphaFoldDB" id="A0A1D2A0F2"/>
<feature type="compositionally biased region" description="Basic residues" evidence="4">
    <location>
        <begin position="161"/>
        <end position="172"/>
    </location>
</feature>
<evidence type="ECO:0000256" key="2">
    <source>
        <dbReference type="ARBA" id="ARBA00022771"/>
    </source>
</evidence>
<evidence type="ECO:0000256" key="1">
    <source>
        <dbReference type="ARBA" id="ARBA00022723"/>
    </source>
</evidence>
<feature type="region of interest" description="Disordered" evidence="4">
    <location>
        <begin position="302"/>
        <end position="339"/>
    </location>
</feature>
<gene>
    <name evidence="7" type="ORF">g.20343</name>
</gene>
<reference evidence="7" key="1">
    <citation type="submission" date="2015-08" db="EMBL/GenBank/DDBJ databases">
        <authorList>
            <person name="Babu N.S."/>
            <person name="Beckwith C.J."/>
            <person name="Beseler K.G."/>
            <person name="Brison A."/>
            <person name="Carone J.V."/>
            <person name="Caskin T.P."/>
            <person name="Diamond M."/>
            <person name="Durham M.E."/>
            <person name="Foxe J.M."/>
            <person name="Go M."/>
            <person name="Henderson B.A."/>
            <person name="Jones I.B."/>
            <person name="McGettigan J.A."/>
            <person name="Micheletti S.J."/>
            <person name="Nasrallah M.E."/>
            <person name="Ortiz D."/>
            <person name="Piller C.R."/>
            <person name="Privatt S.R."/>
            <person name="Schneider S.L."/>
            <person name="Sharp S."/>
            <person name="Smith T.C."/>
            <person name="Stanton J.D."/>
            <person name="Ullery H.E."/>
            <person name="Wilson R.J."/>
            <person name="Serrano M.G."/>
            <person name="Buck G."/>
            <person name="Lee V."/>
            <person name="Wang Y."/>
            <person name="Carvalho R."/>
            <person name="Voegtly L."/>
            <person name="Shi R."/>
            <person name="Duckworth R."/>
            <person name="Johnson A."/>
            <person name="Loviza R."/>
            <person name="Walstead R."/>
            <person name="Shah Z."/>
            <person name="Kiflezghi M."/>
            <person name="Wade K."/>
            <person name="Ball S.L."/>
            <person name="Bradley K.W."/>
            <person name="Asai D.J."/>
            <person name="Bowman C.A."/>
            <person name="Russell D.A."/>
            <person name="Pope W.H."/>
            <person name="Jacobs-Sera D."/>
            <person name="Hendrix R.W."/>
            <person name="Hatfull G.F."/>
        </authorList>
    </citation>
    <scope>NUCLEOTIDE SEQUENCE</scope>
</reference>
<evidence type="ECO:0000259" key="6">
    <source>
        <dbReference type="PROSITE" id="PS51141"/>
    </source>
</evidence>
<dbReference type="InterPro" id="IPR036893">
    <property type="entry name" value="SBP_sf"/>
</dbReference>
<dbReference type="InterPro" id="IPR044817">
    <property type="entry name" value="SBP-like"/>
</dbReference>
<feature type="region of interest" description="Disordered" evidence="4">
    <location>
        <begin position="137"/>
        <end position="238"/>
    </location>
</feature>
<feature type="compositionally biased region" description="Basic residues" evidence="4">
    <location>
        <begin position="143"/>
        <end position="154"/>
    </location>
</feature>
<name>A0A1D2A0F2_AUXPR</name>
<dbReference type="PROSITE" id="PS51141">
    <property type="entry name" value="ZF_SBP"/>
    <property type="match status" value="1"/>
</dbReference>
<dbReference type="PANTHER" id="PTHR31251">
    <property type="entry name" value="SQUAMOSA PROMOTER-BINDING-LIKE PROTEIN 4"/>
    <property type="match status" value="1"/>
</dbReference>
<feature type="region of interest" description="Disordered" evidence="4">
    <location>
        <begin position="428"/>
        <end position="473"/>
    </location>
</feature>
<dbReference type="EMBL" id="GDKF01006157">
    <property type="protein sequence ID" value="JAT72465.1"/>
    <property type="molecule type" value="Transcribed_RNA"/>
</dbReference>
<feature type="compositionally biased region" description="Polar residues" evidence="4">
    <location>
        <begin position="328"/>
        <end position="338"/>
    </location>
</feature>
<accession>A0A1D2A0F2</accession>
<dbReference type="PANTHER" id="PTHR31251:SF169">
    <property type="entry name" value="SQUAMOSA PROMOTER-BINDING-LIKE PROTEIN 8"/>
    <property type="match status" value="1"/>
</dbReference>